<dbReference type="EMBL" id="JACVVK020000018">
    <property type="protein sequence ID" value="KAK7503881.1"/>
    <property type="molecule type" value="Genomic_DNA"/>
</dbReference>
<accession>A0ABD0LXN6</accession>
<evidence type="ECO:0000313" key="3">
    <source>
        <dbReference type="Proteomes" id="UP001519460"/>
    </source>
</evidence>
<reference evidence="2 3" key="1">
    <citation type="journal article" date="2023" name="Sci. Data">
        <title>Genome assembly of the Korean intertidal mud-creeper Batillaria attramentaria.</title>
        <authorList>
            <person name="Patra A.K."/>
            <person name="Ho P.T."/>
            <person name="Jun S."/>
            <person name="Lee S.J."/>
            <person name="Kim Y."/>
            <person name="Won Y.J."/>
        </authorList>
    </citation>
    <scope>NUCLEOTIDE SEQUENCE [LARGE SCALE GENOMIC DNA]</scope>
    <source>
        <strain evidence="2">Wonlab-2016</strain>
    </source>
</reference>
<dbReference type="AlphaFoldDB" id="A0ABD0LXN6"/>
<keyword evidence="3" id="KW-1185">Reference proteome</keyword>
<comment type="caution">
    <text evidence="2">The sequence shown here is derived from an EMBL/GenBank/DDBJ whole genome shotgun (WGS) entry which is preliminary data.</text>
</comment>
<feature type="region of interest" description="Disordered" evidence="1">
    <location>
        <begin position="1"/>
        <end position="42"/>
    </location>
</feature>
<protein>
    <submittedName>
        <fullName evidence="2">Uncharacterized protein</fullName>
    </submittedName>
</protein>
<name>A0ABD0LXN6_9CAEN</name>
<proteinExistence type="predicted"/>
<feature type="compositionally biased region" description="Polar residues" evidence="1">
    <location>
        <begin position="1"/>
        <end position="16"/>
    </location>
</feature>
<gene>
    <name evidence="2" type="ORF">BaRGS_00005004</name>
</gene>
<dbReference type="Proteomes" id="UP001519460">
    <property type="component" value="Unassembled WGS sequence"/>
</dbReference>
<organism evidence="2 3">
    <name type="scientific">Batillaria attramentaria</name>
    <dbReference type="NCBI Taxonomy" id="370345"/>
    <lineage>
        <taxon>Eukaryota</taxon>
        <taxon>Metazoa</taxon>
        <taxon>Spiralia</taxon>
        <taxon>Lophotrochozoa</taxon>
        <taxon>Mollusca</taxon>
        <taxon>Gastropoda</taxon>
        <taxon>Caenogastropoda</taxon>
        <taxon>Sorbeoconcha</taxon>
        <taxon>Cerithioidea</taxon>
        <taxon>Batillariidae</taxon>
        <taxon>Batillaria</taxon>
    </lineage>
</organism>
<evidence type="ECO:0000313" key="2">
    <source>
        <dbReference type="EMBL" id="KAK7503881.1"/>
    </source>
</evidence>
<sequence length="94" mass="10048">MTFRQHLTSKSSQNVRHTPKPSGFRLDTAQAGSSQPSSVDHDNAVRLQRKQDCLSAAGYVGCRLDGTLATSRCVCVTVVGNTGKDRELAVGEAD</sequence>
<evidence type="ECO:0000256" key="1">
    <source>
        <dbReference type="SAM" id="MobiDB-lite"/>
    </source>
</evidence>